<keyword evidence="2" id="KW-1185">Reference proteome</keyword>
<dbReference type="GO" id="GO:0004534">
    <property type="term" value="F:5'-3' RNA exonuclease activity"/>
    <property type="evidence" value="ECO:0007669"/>
    <property type="project" value="TreeGrafter"/>
</dbReference>
<accession>A0A0P9CZH8</accession>
<feature type="non-terminal residue" evidence="1">
    <location>
        <position position="1"/>
    </location>
</feature>
<organism evidence="1 2">
    <name type="scientific">Kouleothrix aurantiaca</name>
    <dbReference type="NCBI Taxonomy" id="186479"/>
    <lineage>
        <taxon>Bacteria</taxon>
        <taxon>Bacillati</taxon>
        <taxon>Chloroflexota</taxon>
        <taxon>Chloroflexia</taxon>
        <taxon>Chloroflexales</taxon>
        <taxon>Roseiflexineae</taxon>
        <taxon>Roseiflexaceae</taxon>
        <taxon>Kouleothrix</taxon>
    </lineage>
</organism>
<dbReference type="InterPro" id="IPR052018">
    <property type="entry name" value="PHP_domain"/>
</dbReference>
<dbReference type="GO" id="GO:0016740">
    <property type="term" value="F:transferase activity"/>
    <property type="evidence" value="ECO:0007669"/>
    <property type="project" value="UniProtKB-KW"/>
</dbReference>
<keyword evidence="1" id="KW-0808">Transferase</keyword>
<comment type="caution">
    <text evidence="1">The sequence shown here is derived from an EMBL/GenBank/DDBJ whole genome shotgun (WGS) entry which is preliminary data.</text>
</comment>
<dbReference type="AlphaFoldDB" id="A0A0P9CZH8"/>
<dbReference type="EMBL" id="LJCR01001083">
    <property type="protein sequence ID" value="KPV51079.1"/>
    <property type="molecule type" value="Genomic_DNA"/>
</dbReference>
<dbReference type="GO" id="GO:0035312">
    <property type="term" value="F:5'-3' DNA exonuclease activity"/>
    <property type="evidence" value="ECO:0007669"/>
    <property type="project" value="TreeGrafter"/>
</dbReference>
<sequence length="156" mass="16421">GLDALGRLPNVADVGTALARQHALPSRQPGEDDESAGMRYILTHVPGGYQPVGVDEVIAVAHQLGGVAVLAHPGRSKGIYAIPATESDLAAMAEAGLDGLEAFYPSHSEDQRAFYRDVAQRLGLLVTGGSDSHGPQQPLAQWPAKWCAAFLERMGV</sequence>
<protein>
    <submittedName>
        <fullName evidence="1">Phosphotransferase</fullName>
    </submittedName>
</protein>
<evidence type="ECO:0000313" key="2">
    <source>
        <dbReference type="Proteomes" id="UP000050509"/>
    </source>
</evidence>
<dbReference type="Proteomes" id="UP000050509">
    <property type="component" value="Unassembled WGS sequence"/>
</dbReference>
<name>A0A0P9CZH8_9CHLR</name>
<dbReference type="PANTHER" id="PTHR42924">
    <property type="entry name" value="EXONUCLEASE"/>
    <property type="match status" value="1"/>
</dbReference>
<reference evidence="1 2" key="1">
    <citation type="submission" date="2015-09" db="EMBL/GenBank/DDBJ databases">
        <title>Draft genome sequence of Kouleothrix aurantiaca JCM 19913.</title>
        <authorList>
            <person name="Hemp J."/>
        </authorList>
    </citation>
    <scope>NUCLEOTIDE SEQUENCE [LARGE SCALE GENOMIC DNA]</scope>
    <source>
        <strain evidence="1 2">COM-B</strain>
    </source>
</reference>
<dbReference type="SUPFAM" id="SSF89550">
    <property type="entry name" value="PHP domain-like"/>
    <property type="match status" value="1"/>
</dbReference>
<dbReference type="InterPro" id="IPR016195">
    <property type="entry name" value="Pol/histidinol_Pase-like"/>
</dbReference>
<dbReference type="PANTHER" id="PTHR42924:SF3">
    <property type="entry name" value="POLYMERASE_HISTIDINOL PHOSPHATASE N-TERMINAL DOMAIN-CONTAINING PROTEIN"/>
    <property type="match status" value="1"/>
</dbReference>
<dbReference type="Gene3D" id="3.20.20.140">
    <property type="entry name" value="Metal-dependent hydrolases"/>
    <property type="match status" value="1"/>
</dbReference>
<dbReference type="PATRIC" id="fig|186479.3.peg.373"/>
<evidence type="ECO:0000313" key="1">
    <source>
        <dbReference type="EMBL" id="KPV51079.1"/>
    </source>
</evidence>
<gene>
    <name evidence="1" type="ORF">SE17_23275</name>
</gene>
<proteinExistence type="predicted"/>